<feature type="region of interest" description="Disordered" evidence="1">
    <location>
        <begin position="1"/>
        <end position="41"/>
    </location>
</feature>
<feature type="compositionally biased region" description="Polar residues" evidence="1">
    <location>
        <begin position="1"/>
        <end position="10"/>
    </location>
</feature>
<reference evidence="3" key="1">
    <citation type="submission" date="2022-12" db="EMBL/GenBank/DDBJ databases">
        <title>Polyphasic identification of a Novel Hot-Spring Cyanobacterium Ocullathermofonsia sinensis gen nov. sp. nov. and Genomic Insights on its Adaptations to the Thermal Habitat.</title>
        <authorList>
            <person name="Daroch M."/>
            <person name="Tang J."/>
            <person name="Jiang Y."/>
        </authorList>
    </citation>
    <scope>NUCLEOTIDE SEQUENCE</scope>
    <source>
        <strain evidence="3">PKUAC-SCTA174</strain>
    </source>
</reference>
<dbReference type="RefSeq" id="WP_268611306.1">
    <property type="nucleotide sequence ID" value="NZ_CP113797.1"/>
</dbReference>
<feature type="compositionally biased region" description="Basic and acidic residues" evidence="1">
    <location>
        <begin position="25"/>
        <end position="41"/>
    </location>
</feature>
<dbReference type="Pfam" id="PF03551">
    <property type="entry name" value="PadR"/>
    <property type="match status" value="1"/>
</dbReference>
<dbReference type="PANTHER" id="PTHR33169:SF14">
    <property type="entry name" value="TRANSCRIPTIONAL REGULATOR RV3488"/>
    <property type="match status" value="1"/>
</dbReference>
<organism evidence="3 4">
    <name type="scientific">Thermocoleostomius sinensis A174</name>
    <dbReference type="NCBI Taxonomy" id="2016057"/>
    <lineage>
        <taxon>Bacteria</taxon>
        <taxon>Bacillati</taxon>
        <taxon>Cyanobacteriota</taxon>
        <taxon>Cyanophyceae</taxon>
        <taxon>Oculatellales</taxon>
        <taxon>Oculatellaceae</taxon>
        <taxon>Thermocoleostomius</taxon>
    </lineage>
</organism>
<evidence type="ECO:0000313" key="3">
    <source>
        <dbReference type="EMBL" id="WAL61353.1"/>
    </source>
</evidence>
<gene>
    <name evidence="3" type="ORF">OXH18_05005</name>
</gene>
<dbReference type="AlphaFoldDB" id="A0A9E9C9B1"/>
<evidence type="ECO:0000259" key="2">
    <source>
        <dbReference type="Pfam" id="PF03551"/>
    </source>
</evidence>
<evidence type="ECO:0000313" key="4">
    <source>
        <dbReference type="Proteomes" id="UP001163152"/>
    </source>
</evidence>
<dbReference type="PANTHER" id="PTHR33169">
    <property type="entry name" value="PADR-FAMILY TRANSCRIPTIONAL REGULATOR"/>
    <property type="match status" value="1"/>
</dbReference>
<dbReference type="InterPro" id="IPR036390">
    <property type="entry name" value="WH_DNA-bd_sf"/>
</dbReference>
<name>A0A9E9C9B1_9CYAN</name>
<dbReference type="SUPFAM" id="SSF46785">
    <property type="entry name" value="Winged helix' DNA-binding domain"/>
    <property type="match status" value="1"/>
</dbReference>
<dbReference type="InterPro" id="IPR005149">
    <property type="entry name" value="Tscrpt_reg_PadR_N"/>
</dbReference>
<dbReference type="KEGG" id="tsin:OXH18_05005"/>
<dbReference type="EMBL" id="CP113797">
    <property type="protein sequence ID" value="WAL61353.1"/>
    <property type="molecule type" value="Genomic_DNA"/>
</dbReference>
<dbReference type="InterPro" id="IPR036388">
    <property type="entry name" value="WH-like_DNA-bd_sf"/>
</dbReference>
<evidence type="ECO:0000256" key="1">
    <source>
        <dbReference type="SAM" id="MobiDB-lite"/>
    </source>
</evidence>
<feature type="domain" description="Transcription regulator PadR N-terminal" evidence="2">
    <location>
        <begin position="65"/>
        <end position="139"/>
    </location>
</feature>
<dbReference type="Proteomes" id="UP001163152">
    <property type="component" value="Chromosome"/>
</dbReference>
<dbReference type="Gene3D" id="1.10.10.10">
    <property type="entry name" value="Winged helix-like DNA-binding domain superfamily/Winged helix DNA-binding domain"/>
    <property type="match status" value="1"/>
</dbReference>
<dbReference type="InterPro" id="IPR052509">
    <property type="entry name" value="Metal_resp_DNA-bind_regulator"/>
</dbReference>
<accession>A0A9E9C9B1</accession>
<protein>
    <submittedName>
        <fullName evidence="3">PadR family transcriptional regulator</fullName>
    </submittedName>
</protein>
<sequence length="158" mass="18168">MFNETASSVNKVEHSSHFASPEEVTTTRKDEKKLKAHQEQVSHRQFAKKDASYEDITISKLEEEILNLLAGKELYGLQIIEAFAESSSGKRTIGVGSLYPTLNRLEEKGLVNSWMKDRPADERGGARRKYFRITQLGLMVMTEAEKFRRKLYEWRPAT</sequence>
<keyword evidence="4" id="KW-1185">Reference proteome</keyword>
<proteinExistence type="predicted"/>